<keyword evidence="4 7" id="KW-0863">Zinc-finger</keyword>
<evidence type="ECO:0000256" key="1">
    <source>
        <dbReference type="ARBA" id="ARBA00004123"/>
    </source>
</evidence>
<dbReference type="GO" id="GO:0005634">
    <property type="term" value="C:nucleus"/>
    <property type="evidence" value="ECO:0007669"/>
    <property type="project" value="UniProtKB-SubCell"/>
</dbReference>
<comment type="subcellular location">
    <subcellularLocation>
        <location evidence="1">Nucleus</location>
    </subcellularLocation>
</comment>
<dbReference type="InterPro" id="IPR008598">
    <property type="entry name" value="Di19_Zn-bd"/>
</dbReference>
<feature type="domain" description="C2H2-type" evidence="9">
    <location>
        <begin position="113"/>
        <end position="141"/>
    </location>
</feature>
<name>A0A5K3F396_MESCO</name>
<keyword evidence="2" id="KW-0479">Metal-binding</keyword>
<dbReference type="PANTHER" id="PTHR24388">
    <property type="entry name" value="ZINC FINGER PROTEIN"/>
    <property type="match status" value="1"/>
</dbReference>
<evidence type="ECO:0000259" key="9">
    <source>
        <dbReference type="PROSITE" id="PS50157"/>
    </source>
</evidence>
<evidence type="ECO:0000256" key="2">
    <source>
        <dbReference type="ARBA" id="ARBA00022723"/>
    </source>
</evidence>
<dbReference type="Pfam" id="PF12874">
    <property type="entry name" value="zf-met"/>
    <property type="match status" value="1"/>
</dbReference>
<dbReference type="WBParaSite" id="MCU_005198-RA">
    <property type="protein sequence ID" value="MCU_005198-RA"/>
    <property type="gene ID" value="MCU_005198"/>
</dbReference>
<dbReference type="SMART" id="SM00355">
    <property type="entry name" value="ZnF_C2H2"/>
    <property type="match status" value="3"/>
</dbReference>
<dbReference type="PROSITE" id="PS00028">
    <property type="entry name" value="ZINC_FINGER_C2H2_1"/>
    <property type="match status" value="2"/>
</dbReference>
<evidence type="ECO:0000256" key="7">
    <source>
        <dbReference type="PROSITE-ProRule" id="PRU00042"/>
    </source>
</evidence>
<feature type="region of interest" description="Disordered" evidence="8">
    <location>
        <begin position="224"/>
        <end position="248"/>
    </location>
</feature>
<feature type="compositionally biased region" description="Polar residues" evidence="8">
    <location>
        <begin position="228"/>
        <end position="237"/>
    </location>
</feature>
<keyword evidence="3" id="KW-0677">Repeat</keyword>
<dbReference type="Pfam" id="PF05605">
    <property type="entry name" value="zf-Di19"/>
    <property type="match status" value="1"/>
</dbReference>
<dbReference type="InterPro" id="IPR036236">
    <property type="entry name" value="Znf_C2H2_sf"/>
</dbReference>
<evidence type="ECO:0000256" key="8">
    <source>
        <dbReference type="SAM" id="MobiDB-lite"/>
    </source>
</evidence>
<protein>
    <submittedName>
        <fullName evidence="10">C2H2-type domain-containing protein</fullName>
    </submittedName>
</protein>
<dbReference type="InterPro" id="IPR013087">
    <property type="entry name" value="Znf_C2H2_type"/>
</dbReference>
<dbReference type="GO" id="GO:0000978">
    <property type="term" value="F:RNA polymerase II cis-regulatory region sequence-specific DNA binding"/>
    <property type="evidence" value="ECO:0007669"/>
    <property type="project" value="TreeGrafter"/>
</dbReference>
<dbReference type="SUPFAM" id="SSF57667">
    <property type="entry name" value="beta-beta-alpha zinc fingers"/>
    <property type="match status" value="1"/>
</dbReference>
<dbReference type="AlphaFoldDB" id="A0A5K3F396"/>
<dbReference type="GO" id="GO:0008270">
    <property type="term" value="F:zinc ion binding"/>
    <property type="evidence" value="ECO:0007669"/>
    <property type="project" value="UniProtKB-KW"/>
</dbReference>
<evidence type="ECO:0000256" key="6">
    <source>
        <dbReference type="ARBA" id="ARBA00023242"/>
    </source>
</evidence>
<dbReference type="PROSITE" id="PS50157">
    <property type="entry name" value="ZINC_FINGER_C2H2_2"/>
    <property type="match status" value="2"/>
</dbReference>
<keyword evidence="6" id="KW-0539">Nucleus</keyword>
<keyword evidence="5" id="KW-0862">Zinc</keyword>
<evidence type="ECO:0000256" key="4">
    <source>
        <dbReference type="ARBA" id="ARBA00022771"/>
    </source>
</evidence>
<dbReference type="Gene3D" id="3.30.160.60">
    <property type="entry name" value="Classic Zinc Finger"/>
    <property type="match status" value="2"/>
</dbReference>
<accession>A0A5K3F396</accession>
<evidence type="ECO:0000313" key="10">
    <source>
        <dbReference type="WBParaSite" id="MCU_005198-RA"/>
    </source>
</evidence>
<reference evidence="10" key="1">
    <citation type="submission" date="2019-11" db="UniProtKB">
        <authorList>
            <consortium name="WormBaseParasite"/>
        </authorList>
    </citation>
    <scope>IDENTIFICATION</scope>
</reference>
<dbReference type="InterPro" id="IPR050527">
    <property type="entry name" value="Snail/Krueppel_Znf"/>
</dbReference>
<evidence type="ECO:0000256" key="3">
    <source>
        <dbReference type="ARBA" id="ARBA00022737"/>
    </source>
</evidence>
<organism evidence="10">
    <name type="scientific">Mesocestoides corti</name>
    <name type="common">Flatworm</name>
    <dbReference type="NCBI Taxonomy" id="53468"/>
    <lineage>
        <taxon>Eukaryota</taxon>
        <taxon>Metazoa</taxon>
        <taxon>Spiralia</taxon>
        <taxon>Lophotrochozoa</taxon>
        <taxon>Platyhelminthes</taxon>
        <taxon>Cestoda</taxon>
        <taxon>Eucestoda</taxon>
        <taxon>Cyclophyllidea</taxon>
        <taxon>Mesocestoididae</taxon>
        <taxon>Mesocestoides</taxon>
    </lineage>
</organism>
<sequence length="248" mass="27735">MELIAAHLRLHTELRCCEKCATVLPNSALAVDAPDAQQHRCSNLVTARHAGHSAESQSSRFTHDNAYTGRPCKRPLSRSDATWKPFCEPCDTEFNSVIQYQQHLKNVHNKNRFVCPECNTTFSTKGNMTTHFQRVHNQSDSVVCPVCSKRMSSQFNLDRHIRLVHATSRSTANATLTATSATGRQDFDQLKTGHTPKRGYLLYMASSKPLEHPSSLIVDDVSVDQQQGQHSNCSSTVGVPLDEYPKRQ</sequence>
<proteinExistence type="predicted"/>
<dbReference type="GO" id="GO:0000981">
    <property type="term" value="F:DNA-binding transcription factor activity, RNA polymerase II-specific"/>
    <property type="evidence" value="ECO:0007669"/>
    <property type="project" value="TreeGrafter"/>
</dbReference>
<evidence type="ECO:0000256" key="5">
    <source>
        <dbReference type="ARBA" id="ARBA00022833"/>
    </source>
</evidence>
<feature type="domain" description="C2H2-type" evidence="9">
    <location>
        <begin position="142"/>
        <end position="170"/>
    </location>
</feature>
<dbReference type="PANTHER" id="PTHR24388:SF54">
    <property type="entry name" value="PROTEIN ESCARGOT"/>
    <property type="match status" value="1"/>
</dbReference>